<keyword evidence="1" id="KW-0479">Metal-binding</keyword>
<feature type="region of interest" description="Disordered" evidence="2">
    <location>
        <begin position="720"/>
        <end position="745"/>
    </location>
</feature>
<name>A0A5J4ZLA2_9ASTE</name>
<proteinExistence type="predicted"/>
<reference evidence="4 5" key="1">
    <citation type="submission" date="2019-09" db="EMBL/GenBank/DDBJ databases">
        <title>A chromosome-level genome assembly of the Chinese tupelo Nyssa sinensis.</title>
        <authorList>
            <person name="Yang X."/>
            <person name="Kang M."/>
            <person name="Yang Y."/>
            <person name="Xiong H."/>
            <person name="Wang M."/>
            <person name="Zhang Z."/>
            <person name="Wang Z."/>
            <person name="Wu H."/>
            <person name="Ma T."/>
            <person name="Liu J."/>
            <person name="Xi Z."/>
        </authorList>
    </citation>
    <scope>NUCLEOTIDE SEQUENCE [LARGE SCALE GENOMIC DNA]</scope>
    <source>
        <strain evidence="4">J267</strain>
        <tissue evidence="4">Leaf</tissue>
    </source>
</reference>
<feature type="domain" description="CCHC-type" evidence="3">
    <location>
        <begin position="650"/>
        <end position="665"/>
    </location>
</feature>
<sequence length="745" mass="84002">MTASGDPKLQQLVILSDDSEDEGLKNDRSCKIDGAESSNRGKNEGNADQKENYVYRTLAQEYKMIADLTDYPNLAAMFAFEAKWKENRKKKNKKKKKKKKIELEPQNETHYQNPEKMEASGDPKLQQVVILSDDNDDESQKNDQSCKIDGKESSNREKNEGNAHQKETYVYRSRAEEYKMIADLTGYPNLAAMYALEAKLRENRKKKNKKRKKKNQKIDLEAQNEMVNEVGKEEERARNDVPQMLFADAAEEENQVNTSKAVETTITFRADDDVRPVTVIDLGPSSSERDKAIVDLRSPKSPGEMVLSGEIVRKGGKRIVAEEDNVYEVKEGEKPNTAEAVKTTETLETQSVPETEDIMPIEISEHVVYEVKEGEKPDTAEAVKTTEASETQPVPETEDIMPIEISVYAWKEGKQPETDEAVETTKELETESVPGTGSILPEKLFKPETVEAVETTKELETESVPETESILPEKLFVKVAEEKKQADSSKDAEPRISLETESVERAGNTVLQKLLRGPRYFDLPKNGWGMCFNCGEDDHTAVNCIVQKRKKPCFVCGRLEHNAKHCKQRKHCVICRGSGHLAKDCIEKHPTNNGNSKICLRCGDSGHNMFSCTNDYFPDDLKKIQCYVCKAFGHLCCADFIDEDPRQVSCYNCGQSGHLGSGCTKPRGIASGSQSTILCYKCGEQGHFARECIKHYKVGQGTSDFATPERFPEKKKDILGFKSTPHDFHKARRSKRKRRKTMNSD</sequence>
<dbReference type="PROSITE" id="PS50158">
    <property type="entry name" value="ZF_CCHC"/>
    <property type="match status" value="3"/>
</dbReference>
<dbReference type="InterPro" id="IPR001878">
    <property type="entry name" value="Znf_CCHC"/>
</dbReference>
<evidence type="ECO:0000256" key="1">
    <source>
        <dbReference type="PROSITE-ProRule" id="PRU00047"/>
    </source>
</evidence>
<feature type="region of interest" description="Disordered" evidence="2">
    <location>
        <begin position="202"/>
        <end position="239"/>
    </location>
</feature>
<dbReference type="GO" id="GO:0003676">
    <property type="term" value="F:nucleic acid binding"/>
    <property type="evidence" value="ECO:0007669"/>
    <property type="project" value="InterPro"/>
</dbReference>
<feature type="compositionally biased region" description="Basic residues" evidence="2">
    <location>
        <begin position="87"/>
        <end position="100"/>
    </location>
</feature>
<gene>
    <name evidence="4" type="ORF">F0562_015890</name>
</gene>
<evidence type="ECO:0000256" key="2">
    <source>
        <dbReference type="SAM" id="MobiDB-lite"/>
    </source>
</evidence>
<organism evidence="4 5">
    <name type="scientific">Nyssa sinensis</name>
    <dbReference type="NCBI Taxonomy" id="561372"/>
    <lineage>
        <taxon>Eukaryota</taxon>
        <taxon>Viridiplantae</taxon>
        <taxon>Streptophyta</taxon>
        <taxon>Embryophyta</taxon>
        <taxon>Tracheophyta</taxon>
        <taxon>Spermatophyta</taxon>
        <taxon>Magnoliopsida</taxon>
        <taxon>eudicotyledons</taxon>
        <taxon>Gunneridae</taxon>
        <taxon>Pentapetalae</taxon>
        <taxon>asterids</taxon>
        <taxon>Cornales</taxon>
        <taxon>Nyssaceae</taxon>
        <taxon>Nyssa</taxon>
    </lineage>
</organism>
<evidence type="ECO:0000313" key="5">
    <source>
        <dbReference type="Proteomes" id="UP000325577"/>
    </source>
</evidence>
<feature type="region of interest" description="Disordered" evidence="2">
    <location>
        <begin position="1"/>
        <end position="52"/>
    </location>
</feature>
<dbReference type="EMBL" id="CM018050">
    <property type="protein sequence ID" value="KAA8518416.1"/>
    <property type="molecule type" value="Genomic_DNA"/>
</dbReference>
<keyword evidence="1" id="KW-0863">Zinc-finger</keyword>
<accession>A0A5J4ZLA2</accession>
<keyword evidence="5" id="KW-1185">Reference proteome</keyword>
<dbReference type="Pfam" id="PF00098">
    <property type="entry name" value="zf-CCHC"/>
    <property type="match status" value="2"/>
</dbReference>
<feature type="region of interest" description="Disordered" evidence="2">
    <location>
        <begin position="87"/>
        <end position="168"/>
    </location>
</feature>
<evidence type="ECO:0000259" key="3">
    <source>
        <dbReference type="PROSITE" id="PS50158"/>
    </source>
</evidence>
<feature type="domain" description="CCHC-type" evidence="3">
    <location>
        <begin position="679"/>
        <end position="692"/>
    </location>
</feature>
<dbReference type="InterPro" id="IPR036875">
    <property type="entry name" value="Znf_CCHC_sf"/>
</dbReference>
<feature type="compositionally biased region" description="Basic and acidic residues" evidence="2">
    <location>
        <begin position="22"/>
        <end position="52"/>
    </location>
</feature>
<protein>
    <recommendedName>
        <fullName evidence="3">CCHC-type domain-containing protein</fullName>
    </recommendedName>
</protein>
<dbReference type="SMART" id="SM00343">
    <property type="entry name" value="ZnF_C2HC"/>
    <property type="match status" value="7"/>
</dbReference>
<feature type="domain" description="CCHC-type" evidence="3">
    <location>
        <begin position="531"/>
        <end position="544"/>
    </location>
</feature>
<evidence type="ECO:0000313" key="4">
    <source>
        <dbReference type="EMBL" id="KAA8518416.1"/>
    </source>
</evidence>
<dbReference type="Proteomes" id="UP000325577">
    <property type="component" value="Linkage Group LG7"/>
</dbReference>
<feature type="compositionally biased region" description="Basic and acidic residues" evidence="2">
    <location>
        <begin position="230"/>
        <end position="239"/>
    </location>
</feature>
<dbReference type="OrthoDB" id="427960at2759"/>
<dbReference type="PANTHER" id="PTHR46978">
    <property type="entry name" value="ZINC KNUCKLE (CCHC-TYPE) FAMILY PROTEIN"/>
    <property type="match status" value="1"/>
</dbReference>
<feature type="compositionally biased region" description="Basic and acidic residues" evidence="2">
    <location>
        <begin position="138"/>
        <end position="168"/>
    </location>
</feature>
<dbReference type="Gene3D" id="4.10.60.10">
    <property type="entry name" value="Zinc finger, CCHC-type"/>
    <property type="match status" value="4"/>
</dbReference>
<dbReference type="PANTHER" id="PTHR46978:SF1">
    <property type="entry name" value="ZINC KNUCKLE (CCHC-TYPE) FAMILY PROTEIN"/>
    <property type="match status" value="1"/>
</dbReference>
<dbReference type="AlphaFoldDB" id="A0A5J4ZLA2"/>
<dbReference type="SUPFAM" id="SSF57756">
    <property type="entry name" value="Retrovirus zinc finger-like domains"/>
    <property type="match status" value="3"/>
</dbReference>
<keyword evidence="1" id="KW-0862">Zinc</keyword>
<feature type="compositionally biased region" description="Basic residues" evidence="2">
    <location>
        <begin position="729"/>
        <end position="745"/>
    </location>
</feature>
<feature type="compositionally biased region" description="Basic residues" evidence="2">
    <location>
        <begin position="202"/>
        <end position="215"/>
    </location>
</feature>
<dbReference type="GO" id="GO:0008270">
    <property type="term" value="F:zinc ion binding"/>
    <property type="evidence" value="ECO:0007669"/>
    <property type="project" value="UniProtKB-KW"/>
</dbReference>